<dbReference type="EMBL" id="GIIL01003072">
    <property type="protein sequence ID" value="NOV46798.1"/>
    <property type="molecule type" value="Transcribed_RNA"/>
</dbReference>
<keyword evidence="2" id="KW-0963">Cytoplasm</keyword>
<protein>
    <submittedName>
        <fullName evidence="6">Putative 20s proteasome regulatory subunit beta type psmb1/pre7</fullName>
    </submittedName>
</protein>
<dbReference type="GO" id="GO:0005839">
    <property type="term" value="C:proteasome core complex"/>
    <property type="evidence" value="ECO:0007669"/>
    <property type="project" value="InterPro"/>
</dbReference>
<dbReference type="PANTHER" id="PTHR32194">
    <property type="entry name" value="METALLOPROTEASE TLDD"/>
    <property type="match status" value="1"/>
</dbReference>
<dbReference type="FunFam" id="3.60.20.10:FF:000033">
    <property type="entry name" value="Proteasome subunit beta"/>
    <property type="match status" value="1"/>
</dbReference>
<dbReference type="AlphaFoldDB" id="A0A6M2DP30"/>
<evidence type="ECO:0000256" key="4">
    <source>
        <dbReference type="ARBA" id="ARBA00023242"/>
    </source>
</evidence>
<accession>A0A6M2DP30</accession>
<dbReference type="GO" id="GO:0005737">
    <property type="term" value="C:cytoplasm"/>
    <property type="evidence" value="ECO:0007669"/>
    <property type="project" value="TreeGrafter"/>
</dbReference>
<dbReference type="PROSITE" id="PS51476">
    <property type="entry name" value="PROTEASOME_BETA_2"/>
    <property type="match status" value="1"/>
</dbReference>
<evidence type="ECO:0000256" key="3">
    <source>
        <dbReference type="ARBA" id="ARBA00022942"/>
    </source>
</evidence>
<dbReference type="Gene3D" id="3.60.20.10">
    <property type="entry name" value="Glutamine Phosphoribosylpyrophosphate, subunit 1, domain 1"/>
    <property type="match status" value="1"/>
</dbReference>
<comment type="subcellular location">
    <subcellularLocation>
        <location evidence="1">Nucleus</location>
    </subcellularLocation>
</comment>
<dbReference type="Pfam" id="PF00227">
    <property type="entry name" value="Proteasome"/>
    <property type="match status" value="1"/>
</dbReference>
<dbReference type="InterPro" id="IPR023333">
    <property type="entry name" value="Proteasome_suB-type"/>
</dbReference>
<keyword evidence="4" id="KW-0539">Nucleus</keyword>
<evidence type="ECO:0000256" key="2">
    <source>
        <dbReference type="ARBA" id="ARBA00022490"/>
    </source>
</evidence>
<comment type="subunit">
    <text evidence="5">The 26S proteasome consists of a 20S proteasome core and two 19S regulatory subunits. The 20S proteasome core is composed of 28 subunits that are arranged in four stacked rings, resulting in a barrel-shaped structure. The two end rings are each formed by seven alpha subunits, and the two central rings are each formed by seven beta subunits. The catalytic chamber with the active sites is on the inside of the barrel.</text>
</comment>
<dbReference type="InterPro" id="IPR001353">
    <property type="entry name" value="Proteasome_sua/b"/>
</dbReference>
<name>A0A6M2DP30_XENCH</name>
<dbReference type="SUPFAM" id="SSF56235">
    <property type="entry name" value="N-terminal nucleophile aminohydrolases (Ntn hydrolases)"/>
    <property type="match status" value="1"/>
</dbReference>
<evidence type="ECO:0000313" key="6">
    <source>
        <dbReference type="EMBL" id="NOV46798.1"/>
    </source>
</evidence>
<dbReference type="InterPro" id="IPR029055">
    <property type="entry name" value="Ntn_hydrolases_N"/>
</dbReference>
<dbReference type="PANTHER" id="PTHR32194:SF2">
    <property type="entry name" value="PROTEASOME SUBUNIT BETA TYPE-1"/>
    <property type="match status" value="1"/>
</dbReference>
<dbReference type="GO" id="GO:0005634">
    <property type="term" value="C:nucleus"/>
    <property type="evidence" value="ECO:0007669"/>
    <property type="project" value="UniProtKB-SubCell"/>
</dbReference>
<sequence length="231" mass="25446">MALISGIPDYERPGAKEHHFSPYSDNGGSIVAIAGDDYVIIAADTRLSSGFSIFTREQTKLFSLSDTTVLGAAGCWCDTLALTSMIEARMKMYEHDHNKPMSTPAVAQMLSTMMYYRRFFPYYVSNVLAGLDSQGKGCVYSYDPIGHCEKSMFRAGGSAGALLQPLLDNQLGFKNMQNITPTPIPKDKALTIIKDVFVSAAERDIYTGDGIIIKIITKEGIVEEKFDLRKD</sequence>
<dbReference type="GO" id="GO:0051603">
    <property type="term" value="P:proteolysis involved in protein catabolic process"/>
    <property type="evidence" value="ECO:0007669"/>
    <property type="project" value="InterPro"/>
</dbReference>
<reference evidence="6" key="1">
    <citation type="submission" date="2020-03" db="EMBL/GenBank/DDBJ databases">
        <title>Transcriptomic Profiling of the Digestive Tract of the Rat Flea, Xenopsylla cheopis, Following Blood Feeding and Infection with Yersinia pestis.</title>
        <authorList>
            <person name="Bland D.M."/>
            <person name="Martens C.A."/>
            <person name="Virtaneva K."/>
            <person name="Kanakabandi K."/>
            <person name="Long D."/>
            <person name="Rosenke R."/>
            <person name="Saturday G.A."/>
            <person name="Hoyt F.H."/>
            <person name="Bruno D.P."/>
            <person name="Ribeiro J.M.C."/>
            <person name="Hinnebusch J."/>
        </authorList>
    </citation>
    <scope>NUCLEOTIDE SEQUENCE</scope>
</reference>
<evidence type="ECO:0000256" key="1">
    <source>
        <dbReference type="ARBA" id="ARBA00004123"/>
    </source>
</evidence>
<proteinExistence type="predicted"/>
<dbReference type="CDD" id="cd03757">
    <property type="entry name" value="proteasome_beta_type_1"/>
    <property type="match status" value="1"/>
</dbReference>
<evidence type="ECO:0000256" key="5">
    <source>
        <dbReference type="ARBA" id="ARBA00026071"/>
    </source>
</evidence>
<organism evidence="6">
    <name type="scientific">Xenopsylla cheopis</name>
    <name type="common">Oriental rat flea</name>
    <name type="synonym">Pulex cheopis</name>
    <dbReference type="NCBI Taxonomy" id="163159"/>
    <lineage>
        <taxon>Eukaryota</taxon>
        <taxon>Metazoa</taxon>
        <taxon>Ecdysozoa</taxon>
        <taxon>Arthropoda</taxon>
        <taxon>Hexapoda</taxon>
        <taxon>Insecta</taxon>
        <taxon>Pterygota</taxon>
        <taxon>Neoptera</taxon>
        <taxon>Endopterygota</taxon>
        <taxon>Siphonaptera</taxon>
        <taxon>Pulicidae</taxon>
        <taxon>Xenopsyllinae</taxon>
        <taxon>Xenopsylla</taxon>
    </lineage>
</organism>
<keyword evidence="3 6" id="KW-0647">Proteasome</keyword>